<dbReference type="EMBL" id="JARJCN010000030">
    <property type="protein sequence ID" value="KAJ7086867.1"/>
    <property type="molecule type" value="Genomic_DNA"/>
</dbReference>
<evidence type="ECO:0000313" key="2">
    <source>
        <dbReference type="Proteomes" id="UP001222325"/>
    </source>
</evidence>
<proteinExistence type="predicted"/>
<reference evidence="1" key="1">
    <citation type="submission" date="2023-03" db="EMBL/GenBank/DDBJ databases">
        <title>Massive genome expansion in bonnet fungi (Mycena s.s.) driven by repeated elements and novel gene families across ecological guilds.</title>
        <authorList>
            <consortium name="Lawrence Berkeley National Laboratory"/>
            <person name="Harder C.B."/>
            <person name="Miyauchi S."/>
            <person name="Viragh M."/>
            <person name="Kuo A."/>
            <person name="Thoen E."/>
            <person name="Andreopoulos B."/>
            <person name="Lu D."/>
            <person name="Skrede I."/>
            <person name="Drula E."/>
            <person name="Henrissat B."/>
            <person name="Morin E."/>
            <person name="Kohler A."/>
            <person name="Barry K."/>
            <person name="LaButti K."/>
            <person name="Morin E."/>
            <person name="Salamov A."/>
            <person name="Lipzen A."/>
            <person name="Mereny Z."/>
            <person name="Hegedus B."/>
            <person name="Baldrian P."/>
            <person name="Stursova M."/>
            <person name="Weitz H."/>
            <person name="Taylor A."/>
            <person name="Grigoriev I.V."/>
            <person name="Nagy L.G."/>
            <person name="Martin F."/>
            <person name="Kauserud H."/>
        </authorList>
    </citation>
    <scope>NUCLEOTIDE SEQUENCE</scope>
    <source>
        <strain evidence="1">CBHHK173m</strain>
    </source>
</reference>
<evidence type="ECO:0000313" key="1">
    <source>
        <dbReference type="EMBL" id="KAJ7086867.1"/>
    </source>
</evidence>
<dbReference type="AlphaFoldDB" id="A0AAD6XR91"/>
<name>A0AAD6XR91_9AGAR</name>
<gene>
    <name evidence="1" type="ORF">B0H15DRAFT_931394</name>
</gene>
<sequence>MYLGILTLECGRYLAVKTGSQLAFDKPCKRCSSQFKTPKLWLFSARLVTLRDHHSGLESESFNSRAFIFQVTETRFRLGLMALNEAFTRFVFAQAIDQPSITDLRSIAQRLCIWRTRCVLTERKDHERLSAEVTEREDFKRPLVEADLRKSSRSNMGETMPVCPATAETPKLCSRTSQRSITTTEVIRGHRFCAQNTNRYFASGFARRRLPQTKYCVPFRSN</sequence>
<keyword evidence="2" id="KW-1185">Reference proteome</keyword>
<organism evidence="1 2">
    <name type="scientific">Mycena belliarum</name>
    <dbReference type="NCBI Taxonomy" id="1033014"/>
    <lineage>
        <taxon>Eukaryota</taxon>
        <taxon>Fungi</taxon>
        <taxon>Dikarya</taxon>
        <taxon>Basidiomycota</taxon>
        <taxon>Agaricomycotina</taxon>
        <taxon>Agaricomycetes</taxon>
        <taxon>Agaricomycetidae</taxon>
        <taxon>Agaricales</taxon>
        <taxon>Marasmiineae</taxon>
        <taxon>Mycenaceae</taxon>
        <taxon>Mycena</taxon>
    </lineage>
</organism>
<protein>
    <submittedName>
        <fullName evidence="1">Uncharacterized protein</fullName>
    </submittedName>
</protein>
<comment type="caution">
    <text evidence="1">The sequence shown here is derived from an EMBL/GenBank/DDBJ whole genome shotgun (WGS) entry which is preliminary data.</text>
</comment>
<accession>A0AAD6XR91</accession>
<dbReference type="Proteomes" id="UP001222325">
    <property type="component" value="Unassembled WGS sequence"/>
</dbReference>